<dbReference type="InterPro" id="IPR017441">
    <property type="entry name" value="Protein_kinase_ATP_BS"/>
</dbReference>
<dbReference type="PANTHER" id="PTHR24416">
    <property type="entry name" value="TYROSINE-PROTEIN KINASE RECEPTOR"/>
    <property type="match status" value="1"/>
</dbReference>
<keyword evidence="6" id="KW-0418">Kinase</keyword>
<dbReference type="AlphaFoldDB" id="E4XE04"/>
<evidence type="ECO:0000256" key="14">
    <source>
        <dbReference type="PIRSR" id="PIRSR000615-1"/>
    </source>
</evidence>
<dbReference type="GO" id="GO:0007169">
    <property type="term" value="P:cell surface receptor protein tyrosine kinase signaling pathway"/>
    <property type="evidence" value="ECO:0007669"/>
    <property type="project" value="TreeGrafter"/>
</dbReference>
<dbReference type="PRINTS" id="PR00109">
    <property type="entry name" value="TYRKINASE"/>
</dbReference>
<dbReference type="OrthoDB" id="5984265at2759"/>
<evidence type="ECO:0000313" key="23">
    <source>
        <dbReference type="Proteomes" id="UP000001307"/>
    </source>
</evidence>
<dbReference type="Proteomes" id="UP000001307">
    <property type="component" value="Unassembled WGS sequence"/>
</dbReference>
<evidence type="ECO:0000256" key="11">
    <source>
        <dbReference type="ARBA" id="ARBA00023170"/>
    </source>
</evidence>
<dbReference type="InterPro" id="IPR050122">
    <property type="entry name" value="RTK"/>
</dbReference>
<feature type="domain" description="Protein kinase" evidence="20">
    <location>
        <begin position="403"/>
        <end position="698"/>
    </location>
</feature>
<dbReference type="PROSITE" id="PS00109">
    <property type="entry name" value="PROTEIN_KINASE_TYR"/>
    <property type="match status" value="1"/>
</dbReference>
<evidence type="ECO:0000256" key="2">
    <source>
        <dbReference type="ARBA" id="ARBA00011902"/>
    </source>
</evidence>
<evidence type="ECO:0000256" key="5">
    <source>
        <dbReference type="ARBA" id="ARBA00022741"/>
    </source>
</evidence>
<accession>E4XE04</accession>
<dbReference type="GO" id="GO:0004714">
    <property type="term" value="F:transmembrane receptor protein tyrosine kinase activity"/>
    <property type="evidence" value="ECO:0007669"/>
    <property type="project" value="UniProtKB-EC"/>
</dbReference>
<dbReference type="Gene3D" id="3.30.200.20">
    <property type="entry name" value="Phosphorylase Kinase, domain 1"/>
    <property type="match status" value="1"/>
</dbReference>
<dbReference type="EC" id="2.7.10.1" evidence="2"/>
<keyword evidence="11" id="KW-0675">Receptor</keyword>
<evidence type="ECO:0000256" key="17">
    <source>
        <dbReference type="PROSITE-ProRule" id="PRU10141"/>
    </source>
</evidence>
<evidence type="ECO:0000259" key="20">
    <source>
        <dbReference type="PROSITE" id="PS50011"/>
    </source>
</evidence>
<evidence type="ECO:0000313" key="22">
    <source>
        <dbReference type="EMBL" id="CBY19393.1"/>
    </source>
</evidence>
<feature type="binding site" evidence="15 17">
    <location>
        <position position="435"/>
    </location>
    <ligand>
        <name>ATP</name>
        <dbReference type="ChEBI" id="CHEBI:30616"/>
    </ligand>
</feature>
<sequence>MKSVSRIIFLGLLRYTRCANHESSCHNLKWKNAKQMEKSLYIEPTGNEFSLKCKLESKVSDENTILWFQLVDDGKSTDDITLEKLNRNLNGSKEMTLAAFETFQKSFGDRLYPQSGEERKTTRLKNSKQDDLISFSKNGQKIKFQPIQESLNGFYTCMYAETCSNSSTKVVIGKTFEVNGVDQPQSLPKIHGNDHEILRVEEGSDQRVLCQAFSDSVVNIEWRIQQPSGEDGRKRAWSKYQPPPIEETSSIDKHLTDTDAVYEEKWVLLSVPLSLNGTRYKCIVINMHGKTDKTYTVIVDKSQISEIIIGVVAAIFVVFLICFIVSSVFRRHKQGLKSYHYKDPDFRAVEINPMLPLPNGREEGFFGPNFPVRVPSLYPNADTQGSNMFQHVPAHLKLERIKITLGPLLGTGHFGIVYKAEMLEDDDKVYPVAVKTLKAEHNSETKTKLQDDLISEFASMQQYGNHDNLVRLIGICCTHAPYWLVMEYCENGNLRDYLRKKKQDDGRVLEDRPRIDLETNFDRDLTKMDLISASRQIALGMKYLSEQQSFIHRDLAARNILVTANFTMKISDFGLARRDITDENYYRLTTAPGEPKRNNLMMPWRWMSLETYEKKVYTQASDVWSYGVVLWEIFSFGETPYCALDTEEILAFLQKGKRLEKPSHASAELYQVMLDCWHENPQKRPHFRTLVEDTEKMMIDSGVEDDYLDLTSE</sequence>
<dbReference type="PIRSF" id="PIRSF000615">
    <property type="entry name" value="TyrPK_CSF1-R"/>
    <property type="match status" value="1"/>
</dbReference>
<dbReference type="Pfam" id="PF07714">
    <property type="entry name" value="PK_Tyr_Ser-Thr"/>
    <property type="match status" value="1"/>
</dbReference>
<dbReference type="InterPro" id="IPR001245">
    <property type="entry name" value="Ser-Thr/Tyr_kinase_cat_dom"/>
</dbReference>
<comment type="subcellular location">
    <subcellularLocation>
        <location evidence="1">Membrane</location>
        <topology evidence="1">Single-pass type I membrane protein</topology>
    </subcellularLocation>
</comment>
<evidence type="ECO:0000256" key="18">
    <source>
        <dbReference type="SAM" id="Phobius"/>
    </source>
</evidence>
<feature type="chain" id="PRO_5003191228" description="receptor protein-tyrosine kinase" evidence="19">
    <location>
        <begin position="19"/>
        <end position="713"/>
    </location>
</feature>
<proteinExistence type="predicted"/>
<name>E4XE04_OIKDI</name>
<evidence type="ECO:0000256" key="16">
    <source>
        <dbReference type="PIRSR" id="PIRSR000615-3"/>
    </source>
</evidence>
<evidence type="ECO:0000256" key="4">
    <source>
        <dbReference type="ARBA" id="ARBA00022692"/>
    </source>
</evidence>
<dbReference type="InterPro" id="IPR007110">
    <property type="entry name" value="Ig-like_dom"/>
</dbReference>
<keyword evidence="4 18" id="KW-0812">Transmembrane</keyword>
<dbReference type="PROSITE" id="PS50835">
    <property type="entry name" value="IG_LIKE"/>
    <property type="match status" value="1"/>
</dbReference>
<evidence type="ECO:0000256" key="13">
    <source>
        <dbReference type="ARBA" id="ARBA00051243"/>
    </source>
</evidence>
<dbReference type="PROSITE" id="PS50011">
    <property type="entry name" value="PROTEIN_KINASE_DOM"/>
    <property type="match status" value="1"/>
</dbReference>
<gene>
    <name evidence="22" type="ORF">GSOID_T00008404001</name>
</gene>
<dbReference type="GO" id="GO:0046872">
    <property type="term" value="F:metal ion binding"/>
    <property type="evidence" value="ECO:0007669"/>
    <property type="project" value="UniProtKB-KW"/>
</dbReference>
<dbReference type="InterPro" id="IPR011009">
    <property type="entry name" value="Kinase-like_dom_sf"/>
</dbReference>
<keyword evidence="16" id="KW-0460">Magnesium</keyword>
<evidence type="ECO:0000256" key="9">
    <source>
        <dbReference type="ARBA" id="ARBA00023136"/>
    </source>
</evidence>
<evidence type="ECO:0000259" key="21">
    <source>
        <dbReference type="PROSITE" id="PS50835"/>
    </source>
</evidence>
<feature type="binding site" evidence="16">
    <location>
        <position position="572"/>
    </location>
    <ligand>
        <name>Mg(2+)</name>
        <dbReference type="ChEBI" id="CHEBI:18420"/>
    </ligand>
</feature>
<feature type="transmembrane region" description="Helical" evidence="18">
    <location>
        <begin position="307"/>
        <end position="329"/>
    </location>
</feature>
<dbReference type="FunFam" id="1.10.510.10:FF:000554">
    <property type="entry name" value="Predicted protein"/>
    <property type="match status" value="1"/>
</dbReference>
<dbReference type="Gene3D" id="1.10.510.10">
    <property type="entry name" value="Transferase(Phosphotransferase) domain 1"/>
    <property type="match status" value="1"/>
</dbReference>
<feature type="domain" description="Ig-like" evidence="21">
    <location>
        <begin position="188"/>
        <end position="298"/>
    </location>
</feature>
<keyword evidence="8 18" id="KW-1133">Transmembrane helix</keyword>
<keyword evidence="3" id="KW-0808">Transferase</keyword>
<evidence type="ECO:0000256" key="8">
    <source>
        <dbReference type="ARBA" id="ARBA00022989"/>
    </source>
</evidence>
<dbReference type="SUPFAM" id="SSF56112">
    <property type="entry name" value="Protein kinase-like (PK-like)"/>
    <property type="match status" value="1"/>
</dbReference>
<keyword evidence="23" id="KW-1185">Reference proteome</keyword>
<dbReference type="EMBL" id="FN653040">
    <property type="protein sequence ID" value="CBY19393.1"/>
    <property type="molecule type" value="Genomic_DNA"/>
</dbReference>
<dbReference type="PANTHER" id="PTHR24416:SF621">
    <property type="entry name" value="TYROSINE KINASE RECEPTOR CAD96CA"/>
    <property type="match status" value="1"/>
</dbReference>
<evidence type="ECO:0000256" key="7">
    <source>
        <dbReference type="ARBA" id="ARBA00022840"/>
    </source>
</evidence>
<dbReference type="InterPro" id="IPR000719">
    <property type="entry name" value="Prot_kinase_dom"/>
</dbReference>
<evidence type="ECO:0000256" key="10">
    <source>
        <dbReference type="ARBA" id="ARBA00023137"/>
    </source>
</evidence>
<dbReference type="InterPro" id="IPR008266">
    <property type="entry name" value="Tyr_kinase_AS"/>
</dbReference>
<feature type="active site" description="Proton acceptor" evidence="14">
    <location>
        <position position="554"/>
    </location>
</feature>
<keyword evidence="12" id="KW-0325">Glycoprotein</keyword>
<dbReference type="SMART" id="SM00219">
    <property type="entry name" value="TyrKc"/>
    <property type="match status" value="1"/>
</dbReference>
<evidence type="ECO:0000256" key="6">
    <source>
        <dbReference type="ARBA" id="ARBA00022777"/>
    </source>
</evidence>
<feature type="binding site" evidence="16">
    <location>
        <position position="559"/>
    </location>
    <ligand>
        <name>Mg(2+)</name>
        <dbReference type="ChEBI" id="CHEBI:18420"/>
    </ligand>
</feature>
<dbReference type="InterPro" id="IPR013783">
    <property type="entry name" value="Ig-like_fold"/>
</dbReference>
<dbReference type="PROSITE" id="PS00107">
    <property type="entry name" value="PROTEIN_KINASE_ATP"/>
    <property type="match status" value="1"/>
</dbReference>
<dbReference type="GO" id="GO:0005886">
    <property type="term" value="C:plasma membrane"/>
    <property type="evidence" value="ECO:0007669"/>
    <property type="project" value="TreeGrafter"/>
</dbReference>
<keyword evidence="9 18" id="KW-0472">Membrane</keyword>
<dbReference type="InterPro" id="IPR020635">
    <property type="entry name" value="Tyr_kinase_cat_dom"/>
</dbReference>
<feature type="binding site" evidence="15">
    <location>
        <begin position="410"/>
        <end position="417"/>
    </location>
    <ligand>
        <name>ATP</name>
        <dbReference type="ChEBI" id="CHEBI:30616"/>
    </ligand>
</feature>
<reference evidence="22" key="1">
    <citation type="journal article" date="2010" name="Science">
        <title>Plasticity of animal genome architecture unmasked by rapid evolution of a pelagic tunicate.</title>
        <authorList>
            <person name="Denoeud F."/>
            <person name="Henriet S."/>
            <person name="Mungpakdee S."/>
            <person name="Aury J.M."/>
            <person name="Da Silva C."/>
            <person name="Brinkmann H."/>
            <person name="Mikhaleva J."/>
            <person name="Olsen L.C."/>
            <person name="Jubin C."/>
            <person name="Canestro C."/>
            <person name="Bouquet J.M."/>
            <person name="Danks G."/>
            <person name="Poulain J."/>
            <person name="Campsteijn C."/>
            <person name="Adamski M."/>
            <person name="Cross I."/>
            <person name="Yadetie F."/>
            <person name="Muffato M."/>
            <person name="Louis A."/>
            <person name="Butcher S."/>
            <person name="Tsagkogeorga G."/>
            <person name="Konrad A."/>
            <person name="Singh S."/>
            <person name="Jensen M.F."/>
            <person name="Cong E.H."/>
            <person name="Eikeseth-Otteraa H."/>
            <person name="Noel B."/>
            <person name="Anthouard V."/>
            <person name="Porcel B.M."/>
            <person name="Kachouri-Lafond R."/>
            <person name="Nishino A."/>
            <person name="Ugolini M."/>
            <person name="Chourrout P."/>
            <person name="Nishida H."/>
            <person name="Aasland R."/>
            <person name="Huzurbazar S."/>
            <person name="Westhof E."/>
            <person name="Delsuc F."/>
            <person name="Lehrach H."/>
            <person name="Reinhardt R."/>
            <person name="Weissenbach J."/>
            <person name="Roy S.W."/>
            <person name="Artiguenave F."/>
            <person name="Postlethwait J.H."/>
            <person name="Manak J.R."/>
            <person name="Thompson E.M."/>
            <person name="Jaillon O."/>
            <person name="Du Pasquier L."/>
            <person name="Boudinot P."/>
            <person name="Liberles D.A."/>
            <person name="Volff J.N."/>
            <person name="Philippe H."/>
            <person name="Lenhard B."/>
            <person name="Roest Crollius H."/>
            <person name="Wincker P."/>
            <person name="Chourrout D."/>
        </authorList>
    </citation>
    <scope>NUCLEOTIDE SEQUENCE [LARGE SCALE GENOMIC DNA]</scope>
</reference>
<keyword evidence="19" id="KW-0732">Signal</keyword>
<feature type="signal peptide" evidence="19">
    <location>
        <begin position="1"/>
        <end position="18"/>
    </location>
</feature>
<evidence type="ECO:0000256" key="1">
    <source>
        <dbReference type="ARBA" id="ARBA00004479"/>
    </source>
</evidence>
<keyword evidence="16" id="KW-0479">Metal-binding</keyword>
<keyword evidence="10" id="KW-0829">Tyrosine-protein kinase</keyword>
<keyword evidence="7 15" id="KW-0067">ATP-binding</keyword>
<dbReference type="CDD" id="cd00192">
    <property type="entry name" value="PTKc"/>
    <property type="match status" value="1"/>
</dbReference>
<protein>
    <recommendedName>
        <fullName evidence="2">receptor protein-tyrosine kinase</fullName>
        <ecNumber evidence="2">2.7.10.1</ecNumber>
    </recommendedName>
</protein>
<dbReference type="Gene3D" id="2.60.40.10">
    <property type="entry name" value="Immunoglobulins"/>
    <property type="match status" value="1"/>
</dbReference>
<feature type="binding site" evidence="15">
    <location>
        <position position="558"/>
    </location>
    <ligand>
        <name>ATP</name>
        <dbReference type="ChEBI" id="CHEBI:30616"/>
    </ligand>
</feature>
<organism evidence="22">
    <name type="scientific">Oikopleura dioica</name>
    <name type="common">Tunicate</name>
    <dbReference type="NCBI Taxonomy" id="34765"/>
    <lineage>
        <taxon>Eukaryota</taxon>
        <taxon>Metazoa</taxon>
        <taxon>Chordata</taxon>
        <taxon>Tunicata</taxon>
        <taxon>Appendicularia</taxon>
        <taxon>Copelata</taxon>
        <taxon>Oikopleuridae</taxon>
        <taxon>Oikopleura</taxon>
    </lineage>
</organism>
<evidence type="ECO:0000256" key="19">
    <source>
        <dbReference type="SAM" id="SignalP"/>
    </source>
</evidence>
<evidence type="ECO:0000256" key="12">
    <source>
        <dbReference type="ARBA" id="ARBA00023180"/>
    </source>
</evidence>
<dbReference type="GO" id="GO:0005524">
    <property type="term" value="F:ATP binding"/>
    <property type="evidence" value="ECO:0007669"/>
    <property type="project" value="UniProtKB-UniRule"/>
</dbReference>
<keyword evidence="5 15" id="KW-0547">Nucleotide-binding</keyword>
<evidence type="ECO:0000256" key="15">
    <source>
        <dbReference type="PIRSR" id="PIRSR000615-2"/>
    </source>
</evidence>
<dbReference type="GO" id="GO:0043235">
    <property type="term" value="C:receptor complex"/>
    <property type="evidence" value="ECO:0007669"/>
    <property type="project" value="TreeGrafter"/>
</dbReference>
<evidence type="ECO:0000256" key="3">
    <source>
        <dbReference type="ARBA" id="ARBA00022679"/>
    </source>
</evidence>
<comment type="catalytic activity">
    <reaction evidence="13">
        <text>L-tyrosyl-[protein] + ATP = O-phospho-L-tyrosyl-[protein] + ADP + H(+)</text>
        <dbReference type="Rhea" id="RHEA:10596"/>
        <dbReference type="Rhea" id="RHEA-COMP:10136"/>
        <dbReference type="Rhea" id="RHEA-COMP:20101"/>
        <dbReference type="ChEBI" id="CHEBI:15378"/>
        <dbReference type="ChEBI" id="CHEBI:30616"/>
        <dbReference type="ChEBI" id="CHEBI:46858"/>
        <dbReference type="ChEBI" id="CHEBI:61978"/>
        <dbReference type="ChEBI" id="CHEBI:456216"/>
        <dbReference type="EC" id="2.7.10.1"/>
    </reaction>
</comment>
<dbReference type="InParanoid" id="E4XE04"/>